<dbReference type="Proteomes" id="UP000734854">
    <property type="component" value="Unassembled WGS sequence"/>
</dbReference>
<feature type="compositionally biased region" description="Low complexity" evidence="1">
    <location>
        <begin position="75"/>
        <end position="87"/>
    </location>
</feature>
<keyword evidence="2" id="KW-0472">Membrane</keyword>
<feature type="region of interest" description="Disordered" evidence="1">
    <location>
        <begin position="31"/>
        <end position="93"/>
    </location>
</feature>
<keyword evidence="2" id="KW-0812">Transmembrane</keyword>
<dbReference type="EMBL" id="JACMSC010000020">
    <property type="protein sequence ID" value="KAG6472891.1"/>
    <property type="molecule type" value="Genomic_DNA"/>
</dbReference>
<comment type="caution">
    <text evidence="3">The sequence shown here is derived from an EMBL/GenBank/DDBJ whole genome shotgun (WGS) entry which is preliminary data.</text>
</comment>
<keyword evidence="2" id="KW-1133">Transmembrane helix</keyword>
<dbReference type="PANTHER" id="PTHR12069:SF0">
    <property type="entry name" value="DNA-DIRECTED RNA POLYMERASE III SUBUNIT RPC5"/>
    <property type="match status" value="1"/>
</dbReference>
<keyword evidence="4" id="KW-1185">Reference proteome</keyword>
<dbReference type="Pfam" id="PF04801">
    <property type="entry name" value="RPC5"/>
    <property type="match status" value="1"/>
</dbReference>
<evidence type="ECO:0000256" key="2">
    <source>
        <dbReference type="SAM" id="Phobius"/>
    </source>
</evidence>
<gene>
    <name evidence="3" type="ORF">ZIOFF_070369</name>
</gene>
<name>A0A8J5BIR9_ZINOF</name>
<feature type="compositionally biased region" description="Basic and acidic residues" evidence="1">
    <location>
        <begin position="48"/>
        <end position="60"/>
    </location>
</feature>
<organism evidence="3 4">
    <name type="scientific">Zingiber officinale</name>
    <name type="common">Ginger</name>
    <name type="synonym">Amomum zingiber</name>
    <dbReference type="NCBI Taxonomy" id="94328"/>
    <lineage>
        <taxon>Eukaryota</taxon>
        <taxon>Viridiplantae</taxon>
        <taxon>Streptophyta</taxon>
        <taxon>Embryophyta</taxon>
        <taxon>Tracheophyta</taxon>
        <taxon>Spermatophyta</taxon>
        <taxon>Magnoliopsida</taxon>
        <taxon>Liliopsida</taxon>
        <taxon>Zingiberales</taxon>
        <taxon>Zingiberaceae</taxon>
        <taxon>Zingiber</taxon>
    </lineage>
</organism>
<dbReference type="PANTHER" id="PTHR12069">
    <property type="entry name" value="DNA-DIRECTED RNA POLYMERASES III 80 KDA POLYPEPTIDE RNA POLYMERASE III SUBUNIT 5"/>
    <property type="match status" value="1"/>
</dbReference>
<feature type="transmembrane region" description="Helical" evidence="2">
    <location>
        <begin position="196"/>
        <end position="214"/>
    </location>
</feature>
<protein>
    <submittedName>
        <fullName evidence="3">Uncharacterized protein</fullName>
    </submittedName>
</protein>
<reference evidence="3 4" key="1">
    <citation type="submission" date="2020-08" db="EMBL/GenBank/DDBJ databases">
        <title>Plant Genome Project.</title>
        <authorList>
            <person name="Zhang R.-G."/>
        </authorList>
    </citation>
    <scope>NUCLEOTIDE SEQUENCE [LARGE SCALE GENOMIC DNA]</scope>
    <source>
        <tissue evidence="3">Rhizome</tissue>
    </source>
</reference>
<evidence type="ECO:0000313" key="3">
    <source>
        <dbReference type="EMBL" id="KAG6472891.1"/>
    </source>
</evidence>
<dbReference type="AlphaFoldDB" id="A0A8J5BIR9"/>
<evidence type="ECO:0000256" key="1">
    <source>
        <dbReference type="SAM" id="MobiDB-lite"/>
    </source>
</evidence>
<dbReference type="GO" id="GO:0042797">
    <property type="term" value="P:tRNA transcription by RNA polymerase III"/>
    <property type="evidence" value="ECO:0007669"/>
    <property type="project" value="TreeGrafter"/>
</dbReference>
<sequence length="251" mass="27573">MDGGDDGIDPSAGAASDLDMALDLDLDRGASQCRSRSARFQPKMKGKVKIEPPTRVKPDPDTGPPAPDPVKEDPGLGSSSQGPSSSRPDAEVAASCAMDVDGGFEEEVEEEDPVVREIDVFYSPAPLDVDSYLYILQYVHRPSWRPYELNERCEKVRVKPTKSKIEIDLSLDVDSENYDQDVSGPRRLEKQVENYVTFYFYCFLLLILIIKVIYTAENVAESMANITILSSSLTPSLASYAIGILDGNQGL</sequence>
<evidence type="ECO:0000313" key="4">
    <source>
        <dbReference type="Proteomes" id="UP000734854"/>
    </source>
</evidence>
<dbReference type="InterPro" id="IPR006886">
    <property type="entry name" value="RNA_pol_III_Rpc5"/>
</dbReference>
<accession>A0A8J5BIR9</accession>
<dbReference type="GO" id="GO:0005666">
    <property type="term" value="C:RNA polymerase III complex"/>
    <property type="evidence" value="ECO:0007669"/>
    <property type="project" value="TreeGrafter"/>
</dbReference>
<proteinExistence type="predicted"/>